<dbReference type="SUPFAM" id="SSF51182">
    <property type="entry name" value="RmlC-like cupins"/>
    <property type="match status" value="1"/>
</dbReference>
<dbReference type="InterPro" id="IPR014710">
    <property type="entry name" value="RmlC-like_jellyroll"/>
</dbReference>
<dbReference type="GO" id="GO:0046872">
    <property type="term" value="F:metal ion binding"/>
    <property type="evidence" value="ECO:0007669"/>
    <property type="project" value="UniProtKB-KW"/>
</dbReference>
<dbReference type="PANTHER" id="PTHR42742:SF3">
    <property type="entry name" value="FRUCTOKINASE"/>
    <property type="match status" value="1"/>
</dbReference>
<dbReference type="Gene3D" id="2.60.120.10">
    <property type="entry name" value="Jelly Rolls"/>
    <property type="match status" value="2"/>
</dbReference>
<name>A0A8J3C7I6_9PSEU</name>
<comment type="caution">
    <text evidence="3">The sequence shown here is derived from an EMBL/GenBank/DDBJ whole genome shotgun (WGS) entry which is preliminary data.</text>
</comment>
<evidence type="ECO:0000313" key="3">
    <source>
        <dbReference type="EMBL" id="GGM35633.1"/>
    </source>
</evidence>
<sequence>MSVQPVRLGANQPPRFYRGGAAIAELRGVHCDGDYLPEDWVASTTTLFGSVEAGLSPLPNGRLLRDAVRSDPVLWLGAGHVAQFGADPALLVKLLDAGQRLPVHCHPSDFFAQRHLGCRFGKTEAWVVAGTSGPAPRVYLGFRSDVDAQAVRSWVSTQDRRTMLSALNGFPVKPGDAIFVPAGTPHAIGEGVFILELQQPTDLSVLLEWEGFTDPESGHLGLGYEVALECLDLSGWPADRLAYFARSSPLEGPVTRLLPEEAEQFFRAERLRADQPVEWEPSFAVLVVLDGGGVLRTGSDGGLRVRRGDTVLVPHGAGPARLEGDVVAVRCRPPAVGRN</sequence>
<evidence type="ECO:0000256" key="1">
    <source>
        <dbReference type="ARBA" id="ARBA00022723"/>
    </source>
</evidence>
<dbReference type="CDD" id="cd07010">
    <property type="entry name" value="cupin_PMI_type_I_N_bac"/>
    <property type="match status" value="1"/>
</dbReference>
<dbReference type="RefSeq" id="WP_189053099.1">
    <property type="nucleotide sequence ID" value="NZ_BMMK01000001.1"/>
</dbReference>
<accession>A0A8J3C7I6</accession>
<evidence type="ECO:0000313" key="4">
    <source>
        <dbReference type="Proteomes" id="UP000637578"/>
    </source>
</evidence>
<dbReference type="Proteomes" id="UP000637578">
    <property type="component" value="Unassembled WGS sequence"/>
</dbReference>
<dbReference type="InterPro" id="IPR011051">
    <property type="entry name" value="RmlC_Cupin_sf"/>
</dbReference>
<dbReference type="GO" id="GO:0016853">
    <property type="term" value="F:isomerase activity"/>
    <property type="evidence" value="ECO:0007669"/>
    <property type="project" value="UniProtKB-KW"/>
</dbReference>
<dbReference type="AlphaFoldDB" id="A0A8J3C7I6"/>
<reference evidence="3" key="1">
    <citation type="journal article" date="2014" name="Int. J. Syst. Evol. Microbiol.">
        <title>Complete genome sequence of Corynebacterium casei LMG S-19264T (=DSM 44701T), isolated from a smear-ripened cheese.</title>
        <authorList>
            <consortium name="US DOE Joint Genome Institute (JGI-PGF)"/>
            <person name="Walter F."/>
            <person name="Albersmeier A."/>
            <person name="Kalinowski J."/>
            <person name="Ruckert C."/>
        </authorList>
    </citation>
    <scope>NUCLEOTIDE SEQUENCE</scope>
    <source>
        <strain evidence="3">CGMCC 4.5737</strain>
    </source>
</reference>
<dbReference type="InterPro" id="IPR051804">
    <property type="entry name" value="Carb_Metab_Reg_Kinase/Isom"/>
</dbReference>
<reference evidence="3" key="2">
    <citation type="submission" date="2020-09" db="EMBL/GenBank/DDBJ databases">
        <authorList>
            <person name="Sun Q."/>
            <person name="Zhou Y."/>
        </authorList>
    </citation>
    <scope>NUCLEOTIDE SEQUENCE</scope>
    <source>
        <strain evidence="3">CGMCC 4.5737</strain>
    </source>
</reference>
<evidence type="ECO:0000256" key="2">
    <source>
        <dbReference type="ARBA" id="ARBA00022833"/>
    </source>
</evidence>
<dbReference type="EMBL" id="BMMK01000001">
    <property type="protein sequence ID" value="GGM35633.1"/>
    <property type="molecule type" value="Genomic_DNA"/>
</dbReference>
<keyword evidence="3" id="KW-0413">Isomerase</keyword>
<keyword evidence="4" id="KW-1185">Reference proteome</keyword>
<keyword evidence="1" id="KW-0479">Metal-binding</keyword>
<organism evidence="3 4">
    <name type="scientific">Longimycelium tulufanense</name>
    <dbReference type="NCBI Taxonomy" id="907463"/>
    <lineage>
        <taxon>Bacteria</taxon>
        <taxon>Bacillati</taxon>
        <taxon>Actinomycetota</taxon>
        <taxon>Actinomycetes</taxon>
        <taxon>Pseudonocardiales</taxon>
        <taxon>Pseudonocardiaceae</taxon>
        <taxon>Longimycelium</taxon>
    </lineage>
</organism>
<dbReference type="PANTHER" id="PTHR42742">
    <property type="entry name" value="TRANSCRIPTIONAL REPRESSOR MPRA"/>
    <property type="match status" value="1"/>
</dbReference>
<keyword evidence="2" id="KW-0862">Zinc</keyword>
<protein>
    <submittedName>
        <fullName evidence="3">Mannose-6-phosphate isomerase</fullName>
    </submittedName>
</protein>
<proteinExistence type="predicted"/>
<gene>
    <name evidence="3" type="primary">manA</name>
    <name evidence="3" type="ORF">GCM10012275_03600</name>
</gene>